<evidence type="ECO:0000256" key="1">
    <source>
        <dbReference type="ARBA" id="ARBA00023015"/>
    </source>
</evidence>
<comment type="caution">
    <text evidence="6">The sequence shown here is derived from an EMBL/GenBank/DDBJ whole genome shotgun (WGS) entry which is preliminary data.</text>
</comment>
<dbReference type="InterPro" id="IPR050109">
    <property type="entry name" value="HTH-type_TetR-like_transc_reg"/>
</dbReference>
<evidence type="ECO:0000256" key="3">
    <source>
        <dbReference type="ARBA" id="ARBA00023163"/>
    </source>
</evidence>
<dbReference type="InterPro" id="IPR001647">
    <property type="entry name" value="HTH_TetR"/>
</dbReference>
<dbReference type="SUPFAM" id="SSF46689">
    <property type="entry name" value="Homeodomain-like"/>
    <property type="match status" value="1"/>
</dbReference>
<dbReference type="PANTHER" id="PTHR30055:SF238">
    <property type="entry name" value="MYCOFACTOCIN BIOSYNTHESIS TRANSCRIPTIONAL REGULATOR MFTR-RELATED"/>
    <property type="match status" value="1"/>
</dbReference>
<organism evidence="6 7">
    <name type="scientific">Paenibacillus sambharensis</name>
    <dbReference type="NCBI Taxonomy" id="1803190"/>
    <lineage>
        <taxon>Bacteria</taxon>
        <taxon>Bacillati</taxon>
        <taxon>Bacillota</taxon>
        <taxon>Bacilli</taxon>
        <taxon>Bacillales</taxon>
        <taxon>Paenibacillaceae</taxon>
        <taxon>Paenibacillus</taxon>
    </lineage>
</organism>
<dbReference type="Pfam" id="PF00440">
    <property type="entry name" value="TetR_N"/>
    <property type="match status" value="1"/>
</dbReference>
<dbReference type="InterPro" id="IPR036271">
    <property type="entry name" value="Tet_transcr_reg_TetR-rel_C_sf"/>
</dbReference>
<keyword evidence="2 4" id="KW-0238">DNA-binding</keyword>
<evidence type="ECO:0000259" key="5">
    <source>
        <dbReference type="PROSITE" id="PS50977"/>
    </source>
</evidence>
<dbReference type="EMBL" id="QKRB01000006">
    <property type="protein sequence ID" value="PZD97757.1"/>
    <property type="molecule type" value="Genomic_DNA"/>
</dbReference>
<dbReference type="InterPro" id="IPR009057">
    <property type="entry name" value="Homeodomain-like_sf"/>
</dbReference>
<keyword evidence="1" id="KW-0805">Transcription regulation</keyword>
<dbReference type="AlphaFoldDB" id="A0A2W1M2B0"/>
<name>A0A2W1M2B0_9BACL</name>
<proteinExistence type="predicted"/>
<feature type="domain" description="HTH tetR-type" evidence="5">
    <location>
        <begin position="1"/>
        <end position="60"/>
    </location>
</feature>
<dbReference type="SUPFAM" id="SSF48498">
    <property type="entry name" value="Tetracyclin repressor-like, C-terminal domain"/>
    <property type="match status" value="1"/>
</dbReference>
<evidence type="ECO:0000313" key="7">
    <source>
        <dbReference type="Proteomes" id="UP000249522"/>
    </source>
</evidence>
<keyword evidence="7" id="KW-1185">Reference proteome</keyword>
<dbReference type="PANTHER" id="PTHR30055">
    <property type="entry name" value="HTH-TYPE TRANSCRIPTIONAL REGULATOR RUTR"/>
    <property type="match status" value="1"/>
</dbReference>
<evidence type="ECO:0000256" key="4">
    <source>
        <dbReference type="PROSITE-ProRule" id="PRU00335"/>
    </source>
</evidence>
<evidence type="ECO:0000313" key="6">
    <source>
        <dbReference type="EMBL" id="PZD97757.1"/>
    </source>
</evidence>
<dbReference type="PROSITE" id="PS50977">
    <property type="entry name" value="HTH_TETR_2"/>
    <property type="match status" value="1"/>
</dbReference>
<reference evidence="6 7" key="1">
    <citation type="submission" date="2018-06" db="EMBL/GenBank/DDBJ databases">
        <title>Paenibacillus imtechensis sp. nov.</title>
        <authorList>
            <person name="Pinnaka A.K."/>
            <person name="Singh H."/>
            <person name="Kaur M."/>
        </authorList>
    </citation>
    <scope>NUCLEOTIDE SEQUENCE [LARGE SCALE GENOMIC DNA]</scope>
    <source>
        <strain evidence="6 7">SMB1</strain>
    </source>
</reference>
<evidence type="ECO:0000256" key="2">
    <source>
        <dbReference type="ARBA" id="ARBA00023125"/>
    </source>
</evidence>
<sequence>MSAGQIKAVAREMFAESGYDGVKLAEIAKAVGIKTPSIYAHFESKEQLFLSLFAEAAESERQRITDYVEQSSSRPGPLESRLKAIYDYYTDSEESGGAQAFLKKTMLMPPKLLKPKLQHDFMQFEKAVNEMLGQMLQRAMETGEIREQAVQPLINVFYAFVDGLLVESQLYSREIYRERQQMIWHYYWQSVKG</sequence>
<dbReference type="RefSeq" id="WP_111144720.1">
    <property type="nucleotide sequence ID" value="NZ_QKRB01000006.1"/>
</dbReference>
<gene>
    <name evidence="6" type="ORF">DNH61_00380</name>
</gene>
<dbReference type="Proteomes" id="UP000249522">
    <property type="component" value="Unassembled WGS sequence"/>
</dbReference>
<accession>A0A2W1M2B0</accession>
<dbReference type="GO" id="GO:0003700">
    <property type="term" value="F:DNA-binding transcription factor activity"/>
    <property type="evidence" value="ECO:0007669"/>
    <property type="project" value="TreeGrafter"/>
</dbReference>
<dbReference type="Gene3D" id="1.10.357.10">
    <property type="entry name" value="Tetracycline Repressor, domain 2"/>
    <property type="match status" value="1"/>
</dbReference>
<dbReference type="GO" id="GO:0000976">
    <property type="term" value="F:transcription cis-regulatory region binding"/>
    <property type="evidence" value="ECO:0007669"/>
    <property type="project" value="TreeGrafter"/>
</dbReference>
<dbReference type="Gene3D" id="1.10.10.60">
    <property type="entry name" value="Homeodomain-like"/>
    <property type="match status" value="1"/>
</dbReference>
<dbReference type="PRINTS" id="PR00455">
    <property type="entry name" value="HTHTETR"/>
</dbReference>
<keyword evidence="3" id="KW-0804">Transcription</keyword>
<dbReference type="OrthoDB" id="509229at2"/>
<feature type="DNA-binding region" description="H-T-H motif" evidence="4">
    <location>
        <begin position="23"/>
        <end position="42"/>
    </location>
</feature>
<protein>
    <recommendedName>
        <fullName evidence="5">HTH tetR-type domain-containing protein</fullName>
    </recommendedName>
</protein>